<name>A0A165JJU4_XYLHT</name>
<sequence>MRGALGLSATILALLSTAVVNSTELSPFFSPALGSPLLQSNHSAGAIELHQRDGSCPADYTQCGSSSACCRSGTRCQVDYAGQIACCPNGALCTGTISTGVSATTSGELSTGTAFTSATTTKSFVPATTTNAAGGGSTVPNPYYPYVYLPTTYYNPAACSTYYTSCQKQYSSCTASLNGVNGVTVTGQGGGVTVQGTTVTGAQATSICSSLSSQACYGLQVTNCKNYGTAGVGGQNAGYRHCVEMYGVGLGVAIGVAGQVLG</sequence>
<dbReference type="GeneID" id="28893998"/>
<dbReference type="RefSeq" id="XP_018191884.1">
    <property type="nucleotide sequence ID" value="XM_018328861.1"/>
</dbReference>
<keyword evidence="3" id="KW-1185">Reference proteome</keyword>
<evidence type="ECO:0000313" key="2">
    <source>
        <dbReference type="EMBL" id="KZF26329.1"/>
    </source>
</evidence>
<reference evidence="2 3" key="1">
    <citation type="journal article" date="2016" name="Fungal Biol.">
        <title>The genome of Xylona heveae provides a window into fungal endophytism.</title>
        <authorList>
            <person name="Gazis R."/>
            <person name="Kuo A."/>
            <person name="Riley R."/>
            <person name="LaButti K."/>
            <person name="Lipzen A."/>
            <person name="Lin J."/>
            <person name="Amirebrahimi M."/>
            <person name="Hesse C.N."/>
            <person name="Spatafora J.W."/>
            <person name="Henrissat B."/>
            <person name="Hainaut M."/>
            <person name="Grigoriev I.V."/>
            <person name="Hibbett D.S."/>
        </authorList>
    </citation>
    <scope>NUCLEOTIDE SEQUENCE [LARGE SCALE GENOMIC DNA]</scope>
    <source>
        <strain evidence="2 3">TC161</strain>
    </source>
</reference>
<dbReference type="OMA" id="SICSRDA"/>
<dbReference type="Proteomes" id="UP000076632">
    <property type="component" value="Unassembled WGS sequence"/>
</dbReference>
<evidence type="ECO:0000256" key="1">
    <source>
        <dbReference type="SAM" id="SignalP"/>
    </source>
</evidence>
<organism evidence="2 3">
    <name type="scientific">Xylona heveae (strain CBS 132557 / TC161)</name>
    <dbReference type="NCBI Taxonomy" id="1328760"/>
    <lineage>
        <taxon>Eukaryota</taxon>
        <taxon>Fungi</taxon>
        <taxon>Dikarya</taxon>
        <taxon>Ascomycota</taxon>
        <taxon>Pezizomycotina</taxon>
        <taxon>Xylonomycetes</taxon>
        <taxon>Xylonales</taxon>
        <taxon>Xylonaceae</taxon>
        <taxon>Xylona</taxon>
    </lineage>
</organism>
<proteinExistence type="predicted"/>
<dbReference type="AlphaFoldDB" id="A0A165JJU4"/>
<dbReference type="InParanoid" id="A0A165JJU4"/>
<feature type="chain" id="PRO_5007860189" evidence="1">
    <location>
        <begin position="23"/>
        <end position="262"/>
    </location>
</feature>
<dbReference type="PANTHER" id="PTHR39599:SF1">
    <property type="entry name" value="GPI-ANCHORED PROTEIN (EUROFUNG)"/>
    <property type="match status" value="1"/>
</dbReference>
<feature type="signal peptide" evidence="1">
    <location>
        <begin position="1"/>
        <end position="22"/>
    </location>
</feature>
<dbReference type="PANTHER" id="PTHR39599">
    <property type="entry name" value="GPI-ANCHORED PROTEIN (EUROFUNG)-RELATED-RELATED"/>
    <property type="match status" value="1"/>
</dbReference>
<dbReference type="OrthoDB" id="5410926at2759"/>
<protein>
    <submittedName>
        <fullName evidence="2">Uncharacterized protein</fullName>
    </submittedName>
</protein>
<keyword evidence="1" id="KW-0732">Signal</keyword>
<evidence type="ECO:0000313" key="3">
    <source>
        <dbReference type="Proteomes" id="UP000076632"/>
    </source>
</evidence>
<gene>
    <name evidence="2" type="ORF">L228DRAFT_10190</name>
</gene>
<dbReference type="EMBL" id="KV407454">
    <property type="protein sequence ID" value="KZF26329.1"/>
    <property type="molecule type" value="Genomic_DNA"/>
</dbReference>
<accession>A0A165JJU4</accession>